<reference evidence="19" key="2">
    <citation type="submission" date="2025-09" db="UniProtKB">
        <authorList>
            <consortium name="Ensembl"/>
        </authorList>
    </citation>
    <scope>IDENTIFICATION</scope>
</reference>
<dbReference type="GO" id="GO:0005524">
    <property type="term" value="F:ATP binding"/>
    <property type="evidence" value="ECO:0007669"/>
    <property type="project" value="UniProtKB-UniRule"/>
</dbReference>
<dbReference type="SUPFAM" id="SSF57889">
    <property type="entry name" value="Cysteine-rich domain"/>
    <property type="match status" value="1"/>
</dbReference>
<sequence length="1730" mass="196634">MNVTNGKTTSCQDETVCTLQIYPRLSVKPGQSCILRVPKEATAATVIKTALATLGLDTSKTYVLAEVQEYGGEEWVLQASDQPVKRVLLWPRKAQDKHPQSDGYFFALQEGSYDGVDVMTSVRQEKVAQGLVNRGFVTQQPKEYDDLCNLPELTEESILGTLRHRFHKQKIYTFASNILIAVNPFKFLPIYNPRYVKMYENHTLGKLEPHIFAIADAAFHTMLNKRVNQCIVISGESGSGKTQSTNFLIHSLTALSQKGYTSGVERTILGAGPVLEAFGNAKTAYNNNSSRFGKFIQVNYLESGIVRGAVVEKYLLEKCRLVSRGKTERNYHVFYYLLIGASEEEKDEFKLLLPEQYHYLKEDQAEMKHEFRRVHQAMEMVGFLPSTKKQIFSVLSAILYLGNVTYQPKDVGEELKVGPDCVLSAISDLLKVKVELLVGALTTRKAMTANDTLILPYSLNEAITARDSMAKSLYSALFDWIVLRINHALLNKRDLEESVPCLSIGVLDIFGFEDFKTNSFEQFCINYANEQLQYYCNQRIFTLEQEEYRAEGITWHNIDYTDNIGCISLFSKKPTGLFYLLDEESNFPRATESTLLEKFKQQHQDNPFFVQTPVRESAFVIQHFAGKVKYQIKDFREKNTDHMRPDIVALLRSSECSYLRQLIGANPVAVFRWGILRATIRTLAVFNEAGRSWAEKHPVLITFLNFSDLGLGSIRELHAKVLQSLKQFGGEVPQKLLIPLNVIVLFSIQNLIDSRSLKFIMGLTQHNRATRSLLHLHTKKKPPSISAQFQASLSKLLETLRKAEPFFVRCIRSNEQCWYTGMLQTVRIRRSGYGAKFTFKEFTDQFRVLLPKEISTPQQDITNLLTKMGLPRSSFQIGRTKVFLKESERQILQEALHKEVMRRIIILQRWFRACLMRKQYLRERRGIITIQVLFVWLARELGHLNKAEEKKPSQPKPQPPLPDESRTPERKKTEELSQQSNTETKQQPSRIKKQLSISEDRPIQDDKGKTGNKEEQPSPAGLPRPVSFPMNMSQSSSDETQNAVHLQRHNRPTRLKEKPEKWKERSSEVAHMQNVSDEILRLQAKRKTVKKNLFSRSVVSKCFSCNDLALFLSFTSLFGPKASGSHSYSPHVKNSATFPGPRRNPTIKISRATRVQEKWNASLDREITDTNELRHLDEFLGNQVCVDELSETEKIFFLATTQFRDTIKSMYSISNPNIGYKVLMSGYQTRVSSLAGLKKASEVPLVVNLFQSVLDGFIRGELKRLEAEPCKPDSPLGHLFSTYQVTIMQSCDQCSSFIWGMEKAFMCSSCKMVCHKKCLSKITYYSITYTLLPSSSPPHGEQTLHFGVPVCALVHTADSVPFVMEKMLVHVEMNGLYTEGIYRKSGSACRAKELHHLLEKNPQAVSFDNYPIHTITGLVKQWLRELPDPLMTHSLYNDFLYAVDLPEASERLRAIYRKLDELPAPNFCTLERLIFHLVKVAKEEAHNRMSTNALAIVFAPCILRCPDSSDPLLSMKDINKTTLCVEILINEQTRRYNQKMEEIQQLENAEAMAVKQLKLRRQNTRPKLGSDISSVDGADLEIEKNLLDRIKSIKKEKNDLAFRLPEFDQDSSDAENMDSESLVSSDSLLEDLCVSLDSEASLSANTALNRSKPEKPAKPPDPTHDPKTGIGEPAQVRNQNRSASRREGVQSMCVIQSQDVAESLAASVPAGNQGKRRFSDLDIPFIDEDV</sequence>
<dbReference type="SUPFAM" id="SSF52540">
    <property type="entry name" value="P-loop containing nucleoside triphosphate hydrolases"/>
    <property type="match status" value="1"/>
</dbReference>
<dbReference type="Gene3D" id="3.40.850.10">
    <property type="entry name" value="Kinesin motor domain"/>
    <property type="match status" value="2"/>
</dbReference>
<evidence type="ECO:0000256" key="6">
    <source>
        <dbReference type="ARBA" id="ARBA00022741"/>
    </source>
</evidence>
<keyword evidence="12" id="KW-0009">Actin-binding</keyword>
<dbReference type="SUPFAM" id="SSF48350">
    <property type="entry name" value="GTPase activation domain, GAP"/>
    <property type="match status" value="1"/>
</dbReference>
<keyword evidence="8 12" id="KW-0067">ATP-binding</keyword>
<dbReference type="InterPro" id="IPR027417">
    <property type="entry name" value="P-loop_NTPase"/>
</dbReference>
<feature type="region of interest" description="Disordered" evidence="14">
    <location>
        <begin position="1125"/>
        <end position="1145"/>
    </location>
</feature>
<dbReference type="InterPro" id="IPR008936">
    <property type="entry name" value="Rho_GTPase_activation_prot"/>
</dbReference>
<evidence type="ECO:0000256" key="5">
    <source>
        <dbReference type="ARBA" id="ARBA00022737"/>
    </source>
</evidence>
<dbReference type="GO" id="GO:0072673">
    <property type="term" value="P:lamellipodium morphogenesis"/>
    <property type="evidence" value="ECO:0007669"/>
    <property type="project" value="TreeGrafter"/>
</dbReference>
<keyword evidence="3" id="KW-0963">Cytoplasm</keyword>
<dbReference type="GeneTree" id="ENSGT00940000156845"/>
<dbReference type="FunFam" id="1.20.58.530:FF:000005">
    <property type="entry name" value="unconventional myosin-IXa isoform X1"/>
    <property type="match status" value="1"/>
</dbReference>
<evidence type="ECO:0000313" key="20">
    <source>
        <dbReference type="Proteomes" id="UP001108240"/>
    </source>
</evidence>
<dbReference type="PANTHER" id="PTHR46184">
    <property type="entry name" value="UNCONVENTIONAL MYOSIN-IXB-LIKE PROTEIN"/>
    <property type="match status" value="1"/>
</dbReference>
<feature type="compositionally biased region" description="Basic and acidic residues" evidence="14">
    <location>
        <begin position="998"/>
        <end position="1016"/>
    </location>
</feature>
<dbReference type="InterPro" id="IPR002219">
    <property type="entry name" value="PKC_DAG/PE"/>
</dbReference>
<dbReference type="InterPro" id="IPR046987">
    <property type="entry name" value="Myo9"/>
</dbReference>
<dbReference type="GO" id="GO:0046872">
    <property type="term" value="F:metal ion binding"/>
    <property type="evidence" value="ECO:0007669"/>
    <property type="project" value="UniProtKB-KW"/>
</dbReference>
<dbReference type="GO" id="GO:0016887">
    <property type="term" value="F:ATP hydrolysis activity"/>
    <property type="evidence" value="ECO:0007669"/>
    <property type="project" value="TreeGrafter"/>
</dbReference>
<evidence type="ECO:0000256" key="4">
    <source>
        <dbReference type="ARBA" id="ARBA00022723"/>
    </source>
</evidence>
<keyword evidence="4" id="KW-0479">Metal-binding</keyword>
<dbReference type="SMART" id="SM00242">
    <property type="entry name" value="MYSc"/>
    <property type="match status" value="1"/>
</dbReference>
<feature type="compositionally biased region" description="Polar residues" evidence="14">
    <location>
        <begin position="1125"/>
        <end position="1137"/>
    </location>
</feature>
<dbReference type="InterPro" id="IPR000198">
    <property type="entry name" value="RhoGAP_dom"/>
</dbReference>
<feature type="coiled-coil region" evidence="13">
    <location>
        <begin position="1529"/>
        <end position="1556"/>
    </location>
</feature>
<evidence type="ECO:0000259" key="15">
    <source>
        <dbReference type="PROSITE" id="PS50081"/>
    </source>
</evidence>
<dbReference type="SMART" id="SM00314">
    <property type="entry name" value="RA"/>
    <property type="match status" value="1"/>
</dbReference>
<dbReference type="InterPro" id="IPR036961">
    <property type="entry name" value="Kinesin_motor_dom_sf"/>
</dbReference>
<feature type="compositionally biased region" description="Basic and acidic residues" evidence="14">
    <location>
        <begin position="1651"/>
        <end position="1667"/>
    </location>
</feature>
<dbReference type="Proteomes" id="UP001108240">
    <property type="component" value="Unplaced"/>
</dbReference>
<dbReference type="CDD" id="cd01385">
    <property type="entry name" value="MYSc_Myo9"/>
    <property type="match status" value="1"/>
</dbReference>
<feature type="region of interest" description="Disordered" evidence="14">
    <location>
        <begin position="947"/>
        <end position="1069"/>
    </location>
</feature>
<dbReference type="PRINTS" id="PR00193">
    <property type="entry name" value="MYOSINHEAVY"/>
</dbReference>
<dbReference type="SUPFAM" id="SSF54236">
    <property type="entry name" value="Ubiquitin-like"/>
    <property type="match status" value="1"/>
</dbReference>
<evidence type="ECO:0000256" key="2">
    <source>
        <dbReference type="ARBA" id="ARBA00008314"/>
    </source>
</evidence>
<dbReference type="SMART" id="SM00324">
    <property type="entry name" value="RhoGAP"/>
    <property type="match status" value="1"/>
</dbReference>
<evidence type="ECO:0000259" key="16">
    <source>
        <dbReference type="PROSITE" id="PS50200"/>
    </source>
</evidence>
<keyword evidence="20" id="KW-1185">Reference proteome</keyword>
<dbReference type="Ensembl" id="ENSCCRT00000078669.2">
    <property type="protein sequence ID" value="ENSCCRP00000072593.2"/>
    <property type="gene ID" value="ENSCCRG00000039170.2"/>
</dbReference>
<reference evidence="19" key="1">
    <citation type="submission" date="2025-08" db="UniProtKB">
        <authorList>
            <consortium name="Ensembl"/>
        </authorList>
    </citation>
    <scope>IDENTIFICATION</scope>
</reference>
<dbReference type="Gene3D" id="3.30.60.20">
    <property type="match status" value="1"/>
</dbReference>
<dbReference type="Gene3D" id="1.10.555.10">
    <property type="entry name" value="Rho GTPase activation protein"/>
    <property type="match status" value="1"/>
</dbReference>
<feature type="compositionally biased region" description="Polar residues" evidence="14">
    <location>
        <begin position="976"/>
        <end position="989"/>
    </location>
</feature>
<evidence type="ECO:0000256" key="14">
    <source>
        <dbReference type="SAM" id="MobiDB-lite"/>
    </source>
</evidence>
<dbReference type="PROSITE" id="PS50238">
    <property type="entry name" value="RHOGAP"/>
    <property type="match status" value="1"/>
</dbReference>
<evidence type="ECO:0000313" key="19">
    <source>
        <dbReference type="Ensembl" id="ENSCCRP00000072593.2"/>
    </source>
</evidence>
<dbReference type="Pfam" id="PF00788">
    <property type="entry name" value="RA"/>
    <property type="match status" value="1"/>
</dbReference>
<evidence type="ECO:0000256" key="7">
    <source>
        <dbReference type="ARBA" id="ARBA00022833"/>
    </source>
</evidence>
<evidence type="ECO:0000256" key="11">
    <source>
        <dbReference type="ARBA" id="ARBA00023175"/>
    </source>
</evidence>
<dbReference type="InterPro" id="IPR036023">
    <property type="entry name" value="MYSc_Myo9"/>
</dbReference>
<evidence type="ECO:0000256" key="3">
    <source>
        <dbReference type="ARBA" id="ARBA00022490"/>
    </source>
</evidence>
<evidence type="ECO:0000256" key="1">
    <source>
        <dbReference type="ARBA" id="ARBA00004496"/>
    </source>
</evidence>
<evidence type="ECO:0000259" key="18">
    <source>
        <dbReference type="PROSITE" id="PS51456"/>
    </source>
</evidence>
<feature type="domain" description="Rho-GAP" evidence="17">
    <location>
        <begin position="1348"/>
        <end position="1536"/>
    </location>
</feature>
<dbReference type="GO" id="GO:0001726">
    <property type="term" value="C:ruffle"/>
    <property type="evidence" value="ECO:0007669"/>
    <property type="project" value="TreeGrafter"/>
</dbReference>
<feature type="compositionally biased region" description="Basic and acidic residues" evidence="14">
    <location>
        <begin position="1054"/>
        <end position="1068"/>
    </location>
</feature>
<dbReference type="InterPro" id="IPR029071">
    <property type="entry name" value="Ubiquitin-like_domsf"/>
</dbReference>
<dbReference type="GO" id="GO:0051015">
    <property type="term" value="F:actin filament binding"/>
    <property type="evidence" value="ECO:0007669"/>
    <property type="project" value="TreeGrafter"/>
</dbReference>
<dbReference type="GO" id="GO:0016459">
    <property type="term" value="C:myosin complex"/>
    <property type="evidence" value="ECO:0007669"/>
    <property type="project" value="UniProtKB-KW"/>
</dbReference>
<keyword evidence="10 12" id="KW-0518">Myosin</keyword>
<proteinExistence type="inferred from homology"/>
<evidence type="ECO:0000259" key="17">
    <source>
        <dbReference type="PROSITE" id="PS50238"/>
    </source>
</evidence>
<dbReference type="PANTHER" id="PTHR46184:SF2">
    <property type="entry name" value="UNCONVENTIONAL MYOSIN-IXB"/>
    <property type="match status" value="1"/>
</dbReference>
<keyword evidence="11 12" id="KW-0505">Motor protein</keyword>
<dbReference type="Gene3D" id="1.20.58.530">
    <property type="match status" value="2"/>
</dbReference>
<dbReference type="Pfam" id="PF00063">
    <property type="entry name" value="Myosin_head"/>
    <property type="match status" value="2"/>
</dbReference>
<keyword evidence="7" id="KW-0862">Zinc</keyword>
<keyword evidence="9 13" id="KW-0175">Coiled coil</keyword>
<feature type="binding site" evidence="12">
    <location>
        <begin position="235"/>
        <end position="242"/>
    </location>
    <ligand>
        <name>ATP</name>
        <dbReference type="ChEBI" id="CHEBI:30616"/>
    </ligand>
</feature>
<dbReference type="GO" id="GO:0005096">
    <property type="term" value="F:GTPase activator activity"/>
    <property type="evidence" value="ECO:0007669"/>
    <property type="project" value="InterPro"/>
</dbReference>
<protein>
    <submittedName>
        <fullName evidence="19">Myosin IXb</fullName>
    </submittedName>
</protein>
<organism evidence="19 20">
    <name type="scientific">Cyprinus carpio carpio</name>
    <dbReference type="NCBI Taxonomy" id="630221"/>
    <lineage>
        <taxon>Eukaryota</taxon>
        <taxon>Metazoa</taxon>
        <taxon>Chordata</taxon>
        <taxon>Craniata</taxon>
        <taxon>Vertebrata</taxon>
        <taxon>Euteleostomi</taxon>
        <taxon>Actinopterygii</taxon>
        <taxon>Neopterygii</taxon>
        <taxon>Teleostei</taxon>
        <taxon>Ostariophysi</taxon>
        <taxon>Cypriniformes</taxon>
        <taxon>Cyprinidae</taxon>
        <taxon>Cyprininae</taxon>
        <taxon>Cyprinus</taxon>
    </lineage>
</organism>
<dbReference type="GO" id="GO:0048731">
    <property type="term" value="P:system development"/>
    <property type="evidence" value="ECO:0007669"/>
    <property type="project" value="UniProtKB-ARBA"/>
</dbReference>
<evidence type="ECO:0000256" key="12">
    <source>
        <dbReference type="PROSITE-ProRule" id="PRU00782"/>
    </source>
</evidence>
<name>A0A8C1E7B9_CYPCA</name>
<comment type="caution">
    <text evidence="12">Lacks conserved residue(s) required for the propagation of feature annotation.</text>
</comment>
<feature type="domain" description="Ras-associating" evidence="16">
    <location>
        <begin position="15"/>
        <end position="113"/>
    </location>
</feature>
<feature type="compositionally biased region" description="Basic and acidic residues" evidence="14">
    <location>
        <begin position="963"/>
        <end position="975"/>
    </location>
</feature>
<feature type="domain" description="Phorbol-ester/DAG-type" evidence="15">
    <location>
        <begin position="1277"/>
        <end position="1326"/>
    </location>
</feature>
<dbReference type="GO" id="GO:0000146">
    <property type="term" value="F:microfilament motor activity"/>
    <property type="evidence" value="ECO:0007669"/>
    <property type="project" value="InterPro"/>
</dbReference>
<feature type="compositionally biased region" description="Polar residues" evidence="14">
    <location>
        <begin position="1030"/>
        <end position="1044"/>
    </location>
</feature>
<dbReference type="InterPro" id="IPR000159">
    <property type="entry name" value="RA_dom"/>
</dbReference>
<accession>A0A8C1E7B9</accession>
<dbReference type="InterPro" id="IPR046349">
    <property type="entry name" value="C1-like_sf"/>
</dbReference>
<evidence type="ECO:0000256" key="13">
    <source>
        <dbReference type="SAM" id="Coils"/>
    </source>
</evidence>
<evidence type="ECO:0000256" key="9">
    <source>
        <dbReference type="ARBA" id="ARBA00023054"/>
    </source>
</evidence>
<dbReference type="GO" id="GO:0005737">
    <property type="term" value="C:cytoplasm"/>
    <property type="evidence" value="ECO:0007669"/>
    <property type="project" value="UniProtKB-SubCell"/>
</dbReference>
<dbReference type="Gene3D" id="1.10.10.820">
    <property type="match status" value="1"/>
</dbReference>
<evidence type="ECO:0000256" key="8">
    <source>
        <dbReference type="ARBA" id="ARBA00022840"/>
    </source>
</evidence>
<dbReference type="GO" id="GO:0030048">
    <property type="term" value="P:actin filament-based movement"/>
    <property type="evidence" value="ECO:0007669"/>
    <property type="project" value="TreeGrafter"/>
</dbReference>
<feature type="region of interest" description="Disordered" evidence="14">
    <location>
        <begin position="1703"/>
        <end position="1730"/>
    </location>
</feature>
<evidence type="ECO:0000256" key="10">
    <source>
        <dbReference type="ARBA" id="ARBA00023123"/>
    </source>
</evidence>
<comment type="similarity">
    <text evidence="2 12">Belongs to the TRAFAC class myosin-kinesin ATPase superfamily. Myosin family.</text>
</comment>
<keyword evidence="6 12" id="KW-0547">Nucleotide-binding</keyword>
<dbReference type="PROSITE" id="PS51456">
    <property type="entry name" value="MYOSIN_MOTOR"/>
    <property type="match status" value="1"/>
</dbReference>
<dbReference type="Pfam" id="PF00620">
    <property type="entry name" value="RhoGAP"/>
    <property type="match status" value="1"/>
</dbReference>
<dbReference type="PROSITE" id="PS50200">
    <property type="entry name" value="RA"/>
    <property type="match status" value="1"/>
</dbReference>
<dbReference type="InterPro" id="IPR001609">
    <property type="entry name" value="Myosin_head_motor_dom-like"/>
</dbReference>
<dbReference type="Gene3D" id="1.20.5.4820">
    <property type="match status" value="1"/>
</dbReference>
<keyword evidence="5" id="KW-0677">Repeat</keyword>
<dbReference type="Pfam" id="PF00130">
    <property type="entry name" value="C1_1"/>
    <property type="match status" value="1"/>
</dbReference>
<dbReference type="GO" id="GO:0030027">
    <property type="term" value="C:lamellipodium"/>
    <property type="evidence" value="ECO:0007669"/>
    <property type="project" value="TreeGrafter"/>
</dbReference>
<feature type="domain" description="Myosin motor" evidence="18">
    <location>
        <begin position="142"/>
        <end position="897"/>
    </location>
</feature>
<feature type="region of interest" description="Disordered" evidence="14">
    <location>
        <begin position="1644"/>
        <end position="1690"/>
    </location>
</feature>
<dbReference type="GO" id="GO:0005884">
    <property type="term" value="C:actin filament"/>
    <property type="evidence" value="ECO:0007669"/>
    <property type="project" value="TreeGrafter"/>
</dbReference>
<comment type="subcellular location">
    <subcellularLocation>
        <location evidence="1">Cytoplasm</location>
    </subcellularLocation>
</comment>
<dbReference type="PROSITE" id="PS50081">
    <property type="entry name" value="ZF_DAG_PE_2"/>
    <property type="match status" value="1"/>
</dbReference>
<dbReference type="SMART" id="SM00109">
    <property type="entry name" value="C1"/>
    <property type="match status" value="1"/>
</dbReference>
<dbReference type="Gene3D" id="1.20.120.720">
    <property type="entry name" value="Myosin VI head, motor domain, U50 subdomain"/>
    <property type="match status" value="2"/>
</dbReference>
<dbReference type="GO" id="GO:0035556">
    <property type="term" value="P:intracellular signal transduction"/>
    <property type="evidence" value="ECO:0007669"/>
    <property type="project" value="InterPro"/>
</dbReference>